<dbReference type="InterPro" id="IPR001578">
    <property type="entry name" value="Peptidase_C12_UCH"/>
</dbReference>
<dbReference type="FunFam" id="3.40.532.10:FF:000006">
    <property type="entry name" value="Ubiquitin carboxyl-terminal hydrolase"/>
    <property type="match status" value="1"/>
</dbReference>
<evidence type="ECO:0000256" key="7">
    <source>
        <dbReference type="ARBA" id="ARBA00022807"/>
    </source>
</evidence>
<keyword evidence="14" id="KW-1185">Reference proteome</keyword>
<dbReference type="CDD" id="cd09616">
    <property type="entry name" value="Peptidase_C12_UCH_L1_L3"/>
    <property type="match status" value="1"/>
</dbReference>
<evidence type="ECO:0000256" key="9">
    <source>
        <dbReference type="ARBA" id="ARBA00073226"/>
    </source>
</evidence>
<evidence type="ECO:0000313" key="13">
    <source>
        <dbReference type="EMBL" id="CAD7250733.1"/>
    </source>
</evidence>
<dbReference type="GO" id="GO:0016579">
    <property type="term" value="P:protein deubiquitination"/>
    <property type="evidence" value="ECO:0007669"/>
    <property type="project" value="TreeGrafter"/>
</dbReference>
<keyword evidence="6 10" id="KW-0378">Hydrolase</keyword>
<evidence type="ECO:0000256" key="8">
    <source>
        <dbReference type="ARBA" id="ARBA00055560"/>
    </source>
</evidence>
<evidence type="ECO:0000313" key="14">
    <source>
        <dbReference type="Proteomes" id="UP000677054"/>
    </source>
</evidence>
<keyword evidence="4 10" id="KW-0645">Protease</keyword>
<dbReference type="SUPFAM" id="SSF54001">
    <property type="entry name" value="Cysteine proteinases"/>
    <property type="match status" value="1"/>
</dbReference>
<dbReference type="EC" id="3.4.19.12" evidence="3 11"/>
<dbReference type="GO" id="GO:0004843">
    <property type="term" value="F:cysteine-type deubiquitinase activity"/>
    <property type="evidence" value="ECO:0007669"/>
    <property type="project" value="UniProtKB-UniRule"/>
</dbReference>
<organism evidence="13">
    <name type="scientific">Darwinula stevensoni</name>
    <dbReference type="NCBI Taxonomy" id="69355"/>
    <lineage>
        <taxon>Eukaryota</taxon>
        <taxon>Metazoa</taxon>
        <taxon>Ecdysozoa</taxon>
        <taxon>Arthropoda</taxon>
        <taxon>Crustacea</taxon>
        <taxon>Oligostraca</taxon>
        <taxon>Ostracoda</taxon>
        <taxon>Podocopa</taxon>
        <taxon>Podocopida</taxon>
        <taxon>Darwinulocopina</taxon>
        <taxon>Darwinuloidea</taxon>
        <taxon>Darwinulidae</taxon>
        <taxon>Darwinula</taxon>
    </lineage>
</organism>
<comment type="function">
    <text evidence="8">Ubiquitin-protein hydrolase is involved both in the processing of ubiquitin precursors and of ubiquitinated proteins. This enzyme is a thiol protease that recognizes and hydrolyzes a peptide bond at the C-terminal glycine of ubiquitin.</text>
</comment>
<dbReference type="InterPro" id="IPR036959">
    <property type="entry name" value="Peptidase_C12_UCH_sf"/>
</dbReference>
<evidence type="ECO:0000256" key="5">
    <source>
        <dbReference type="ARBA" id="ARBA00022786"/>
    </source>
</evidence>
<dbReference type="PANTHER" id="PTHR10589">
    <property type="entry name" value="UBIQUITIN CARBOXYL-TERMINAL HYDROLASE"/>
    <property type="match status" value="1"/>
</dbReference>
<dbReference type="Proteomes" id="UP000677054">
    <property type="component" value="Unassembled WGS sequence"/>
</dbReference>
<dbReference type="PANTHER" id="PTHR10589:SF17">
    <property type="entry name" value="UBIQUITIN CARBOXYL-TERMINAL HYDROLASE"/>
    <property type="match status" value="1"/>
</dbReference>
<evidence type="ECO:0000256" key="2">
    <source>
        <dbReference type="ARBA" id="ARBA00009326"/>
    </source>
</evidence>
<keyword evidence="5 10" id="KW-0833">Ubl conjugation pathway</keyword>
<dbReference type="Pfam" id="PF01088">
    <property type="entry name" value="Peptidase_C12"/>
    <property type="match status" value="1"/>
</dbReference>
<dbReference type="InterPro" id="IPR038765">
    <property type="entry name" value="Papain-like_cys_pep_sf"/>
</dbReference>
<dbReference type="OrthoDB" id="427186at2759"/>
<dbReference type="GO" id="GO:0005737">
    <property type="term" value="C:cytoplasm"/>
    <property type="evidence" value="ECO:0007669"/>
    <property type="project" value="TreeGrafter"/>
</dbReference>
<feature type="active site" description="Proton donor" evidence="10">
    <location>
        <position position="164"/>
    </location>
</feature>
<name>A0A7R9AB69_9CRUS</name>
<feature type="domain" description="UCH catalytic" evidence="12">
    <location>
        <begin position="5"/>
        <end position="224"/>
    </location>
</feature>
<evidence type="ECO:0000259" key="12">
    <source>
        <dbReference type="PROSITE" id="PS52048"/>
    </source>
</evidence>
<dbReference type="Gene3D" id="3.40.532.10">
    <property type="entry name" value="Peptidase C12, ubiquitin carboxyl-terminal hydrolase"/>
    <property type="match status" value="1"/>
</dbReference>
<comment type="catalytic activity">
    <reaction evidence="1 10 11">
        <text>Thiol-dependent hydrolysis of ester, thioester, amide, peptide and isopeptide bonds formed by the C-terminal Gly of ubiquitin (a 76-residue protein attached to proteins as an intracellular targeting signal).</text>
        <dbReference type="EC" id="3.4.19.12"/>
    </reaction>
</comment>
<dbReference type="PROSITE" id="PS52048">
    <property type="entry name" value="UCH_DOMAIN"/>
    <property type="match status" value="1"/>
</dbReference>
<gene>
    <name evidence="13" type="ORF">DSTB1V02_LOCUS10502</name>
</gene>
<dbReference type="GO" id="GO:0006511">
    <property type="term" value="P:ubiquitin-dependent protein catabolic process"/>
    <property type="evidence" value="ECO:0007669"/>
    <property type="project" value="UniProtKB-UniRule"/>
</dbReference>
<dbReference type="EMBL" id="CAJPEV010003045">
    <property type="protein sequence ID" value="CAG0898746.1"/>
    <property type="molecule type" value="Genomic_DNA"/>
</dbReference>
<evidence type="ECO:0000256" key="4">
    <source>
        <dbReference type="ARBA" id="ARBA00022670"/>
    </source>
</evidence>
<accession>A0A7R9AB69</accession>
<evidence type="ECO:0000256" key="6">
    <source>
        <dbReference type="ARBA" id="ARBA00022801"/>
    </source>
</evidence>
<proteinExistence type="inferred from homology"/>
<sequence>MSSPHWVPLESNPDVMNNFITSLGVSGPYSLQDVLGFDPELLELVPKPVVGLVFLYPIKDTDVVPSHDAHEKGDQGGDLFFMQQTINNACGTIALINMLGNLTDKISIDPSSFLGKFLTKTKSMTPAEKGKALEYNEDICTAHGETAQEGQTPAPSAEAHLDLHFVAFVEHNGKLIELDGRKVEPTFHGKTSGETFLNDAANVCKEFIATRPNEQRFTVLAYAAHD</sequence>
<keyword evidence="7 10" id="KW-0788">Thiol protease</keyword>
<evidence type="ECO:0000256" key="1">
    <source>
        <dbReference type="ARBA" id="ARBA00000707"/>
    </source>
</evidence>
<dbReference type="PRINTS" id="PR00707">
    <property type="entry name" value="UBCTHYDRLASE"/>
</dbReference>
<evidence type="ECO:0000256" key="3">
    <source>
        <dbReference type="ARBA" id="ARBA00012759"/>
    </source>
</evidence>
<evidence type="ECO:0000256" key="11">
    <source>
        <dbReference type="RuleBase" id="RU361215"/>
    </source>
</evidence>
<feature type="site" description="Transition state stabilizer" evidence="10">
    <location>
        <position position="84"/>
    </location>
</feature>
<feature type="active site" description="Nucleophile" evidence="10">
    <location>
        <position position="90"/>
    </location>
</feature>
<dbReference type="EMBL" id="LR902562">
    <property type="protein sequence ID" value="CAD7250733.1"/>
    <property type="molecule type" value="Genomic_DNA"/>
</dbReference>
<reference evidence="13" key="1">
    <citation type="submission" date="2020-11" db="EMBL/GenBank/DDBJ databases">
        <authorList>
            <person name="Tran Van P."/>
        </authorList>
    </citation>
    <scope>NUCLEOTIDE SEQUENCE</scope>
</reference>
<protein>
    <recommendedName>
        <fullName evidence="9 11">Ubiquitin carboxyl-terminal hydrolase</fullName>
        <ecNumber evidence="3 11">3.4.19.12</ecNumber>
    </recommendedName>
</protein>
<comment type="similarity">
    <text evidence="2 10 11">Belongs to the peptidase C12 family.</text>
</comment>
<feature type="site" description="Important for enzyme activity" evidence="10">
    <location>
        <position position="179"/>
    </location>
</feature>
<evidence type="ECO:0000256" key="10">
    <source>
        <dbReference type="PROSITE-ProRule" id="PRU01393"/>
    </source>
</evidence>
<dbReference type="AlphaFoldDB" id="A0A7R9AB69"/>